<evidence type="ECO:0000256" key="3">
    <source>
        <dbReference type="ARBA" id="ARBA00022905"/>
    </source>
</evidence>
<reference evidence="4 5" key="1">
    <citation type="journal article" date="2010" name="J. Bacteriol.">
        <title>Genome sequences of Pelagibaca bermudensis HTCC2601T and Maritimibacter alkaliphilus HTCC2654T, the type strains of two marine Roseobacter genera.</title>
        <authorList>
            <person name="Thrash J.C."/>
            <person name="Cho J.C."/>
            <person name="Ferriera S."/>
            <person name="Johnson J."/>
            <person name="Vergin K.L."/>
            <person name="Giovannoni S.J."/>
        </authorList>
    </citation>
    <scope>NUCLEOTIDE SEQUENCE [LARGE SCALE GENOMIC DNA]</scope>
    <source>
        <strain evidence="4 5">HTCC2654</strain>
    </source>
</reference>
<dbReference type="AlphaFoldDB" id="A3VLH6"/>
<dbReference type="UniPathway" id="UPA00539"/>
<evidence type="ECO:0000313" key="5">
    <source>
        <dbReference type="Proteomes" id="UP000002931"/>
    </source>
</evidence>
<evidence type="ECO:0000256" key="1">
    <source>
        <dbReference type="ARBA" id="ARBA00004886"/>
    </source>
</evidence>
<dbReference type="Gene3D" id="1.10.10.1150">
    <property type="entry name" value="Coenzyme PQQ synthesis protein D (PqqD)"/>
    <property type="match status" value="1"/>
</dbReference>
<comment type="subunit">
    <text evidence="2">Monomer. Interacts with PqqE.</text>
</comment>
<comment type="pathway">
    <text evidence="1">Cofactor biosynthesis; pyrroloquinoline quinone biosynthesis.</text>
</comment>
<dbReference type="NCBIfam" id="TIGR03859">
    <property type="entry name" value="PQQ_PqqD"/>
    <property type="match status" value="1"/>
</dbReference>
<accession>A3VLH6</accession>
<evidence type="ECO:0000256" key="2">
    <source>
        <dbReference type="ARBA" id="ARBA00011741"/>
    </source>
</evidence>
<organism evidence="4 5">
    <name type="scientific">Maritimibacter alkaliphilus HTCC2654</name>
    <dbReference type="NCBI Taxonomy" id="314271"/>
    <lineage>
        <taxon>Bacteria</taxon>
        <taxon>Pseudomonadati</taxon>
        <taxon>Pseudomonadota</taxon>
        <taxon>Alphaproteobacteria</taxon>
        <taxon>Rhodobacterales</taxon>
        <taxon>Roseobacteraceae</taxon>
        <taxon>Maritimibacter</taxon>
    </lineage>
</organism>
<dbReference type="EMBL" id="AAMT01000023">
    <property type="protein sequence ID" value="EAQ10864.1"/>
    <property type="molecule type" value="Genomic_DNA"/>
</dbReference>
<dbReference type="InterPro" id="IPR022479">
    <property type="entry name" value="PqqD_bac"/>
</dbReference>
<dbReference type="HOGENOM" id="CLU_163864_0_0_5"/>
<name>A3VLH6_9RHOB</name>
<gene>
    <name evidence="4" type="ORF">RB2654_21888</name>
</gene>
<sequence length="107" mass="11967">MTMTVASERKPLVVRPETVVALPRHVQLKFDKLREMWLLLAPERILTPDDIAVRVLQLCDGTRSVHQVCEALAEIYAAPIDRIEADVIVMVQDLATQGYLQSVETGA</sequence>
<evidence type="ECO:0000313" key="4">
    <source>
        <dbReference type="EMBL" id="EAQ10864.1"/>
    </source>
</evidence>
<dbReference type="RefSeq" id="WP_008335768.1">
    <property type="nucleotide sequence ID" value="NZ_CH902580.1"/>
</dbReference>
<dbReference type="STRING" id="314271.RB2654_21888"/>
<proteinExistence type="predicted"/>
<comment type="caution">
    <text evidence="4">The sequence shown here is derived from an EMBL/GenBank/DDBJ whole genome shotgun (WGS) entry which is preliminary data.</text>
</comment>
<dbReference type="eggNOG" id="COG0535">
    <property type="taxonomic scope" value="Bacteria"/>
</dbReference>
<keyword evidence="5" id="KW-1185">Reference proteome</keyword>
<dbReference type="Pfam" id="PF05402">
    <property type="entry name" value="PqqD"/>
    <property type="match status" value="1"/>
</dbReference>
<dbReference type="Proteomes" id="UP000002931">
    <property type="component" value="Unassembled WGS sequence"/>
</dbReference>
<protein>
    <submittedName>
        <fullName evidence="4">Putative pyrroloquinoline quinone synthesis protein D</fullName>
    </submittedName>
</protein>
<dbReference type="InterPro" id="IPR008792">
    <property type="entry name" value="PQQD"/>
</dbReference>
<dbReference type="OrthoDB" id="7995890at2"/>
<dbReference type="GO" id="GO:0048038">
    <property type="term" value="F:quinone binding"/>
    <property type="evidence" value="ECO:0007669"/>
    <property type="project" value="InterPro"/>
</dbReference>
<dbReference type="GO" id="GO:0018189">
    <property type="term" value="P:pyrroloquinoline quinone biosynthetic process"/>
    <property type="evidence" value="ECO:0007669"/>
    <property type="project" value="UniProtKB-UniPathway"/>
</dbReference>
<keyword evidence="3" id="KW-0884">PQQ biosynthesis</keyword>
<dbReference type="InterPro" id="IPR041881">
    <property type="entry name" value="PqqD_sf"/>
</dbReference>